<evidence type="ECO:0000256" key="1">
    <source>
        <dbReference type="SAM" id="MobiDB-lite"/>
    </source>
</evidence>
<feature type="region of interest" description="Disordered" evidence="1">
    <location>
        <begin position="1"/>
        <end position="26"/>
    </location>
</feature>
<dbReference type="KEGG" id="stri:C7M71_021125"/>
<dbReference type="EMBL" id="CP031264">
    <property type="protein sequence ID" value="AXI79541.1"/>
    <property type="molecule type" value="Genomic_DNA"/>
</dbReference>
<sequence length="79" mass="7509">MELGALIMTRAGQRREVGSGSGGPGHSPGIVIALSWGIRDAFPVERVTGVVGVGTGGGGAAAAGCPALGTEPPGAGRDG</sequence>
<name>A0A345T0N6_9ACTN</name>
<reference evidence="3" key="1">
    <citation type="submission" date="2018-07" db="EMBL/GenBank/DDBJ databases">
        <title>Streptacidiphilus bronchialis DSM 106435 chromosome.</title>
        <authorList>
            <person name="Batra D."/>
            <person name="Gulvik C.A."/>
        </authorList>
    </citation>
    <scope>NUCLEOTIDE SEQUENCE [LARGE SCALE GENOMIC DNA]</scope>
    <source>
        <strain evidence="3">DSM 106435</strain>
    </source>
</reference>
<keyword evidence="3" id="KW-1185">Reference proteome</keyword>
<accession>A0A345T0N6</accession>
<proteinExistence type="predicted"/>
<gene>
    <name evidence="2" type="ORF">C7M71_021125</name>
</gene>
<dbReference type="AlphaFoldDB" id="A0A345T0N6"/>
<dbReference type="Proteomes" id="UP000249340">
    <property type="component" value="Chromosome"/>
</dbReference>
<organism evidence="2 3">
    <name type="scientific">Peterkaempfera bronchialis</name>
    <dbReference type="NCBI Taxonomy" id="2126346"/>
    <lineage>
        <taxon>Bacteria</taxon>
        <taxon>Bacillati</taxon>
        <taxon>Actinomycetota</taxon>
        <taxon>Actinomycetes</taxon>
        <taxon>Kitasatosporales</taxon>
        <taxon>Streptomycetaceae</taxon>
        <taxon>Peterkaempfera</taxon>
    </lineage>
</organism>
<evidence type="ECO:0000313" key="3">
    <source>
        <dbReference type="Proteomes" id="UP000249340"/>
    </source>
</evidence>
<evidence type="ECO:0000313" key="2">
    <source>
        <dbReference type="EMBL" id="AXI79541.1"/>
    </source>
</evidence>
<protein>
    <submittedName>
        <fullName evidence="2">Uncharacterized protein</fullName>
    </submittedName>
</protein>